<dbReference type="GO" id="GO:0043165">
    <property type="term" value="P:Gram-negative-bacterium-type cell outer membrane assembly"/>
    <property type="evidence" value="ECO:0007669"/>
    <property type="project" value="UniProtKB-UniRule"/>
</dbReference>
<accession>A0A1Q2SNR7</accession>
<evidence type="ECO:0000256" key="2">
    <source>
        <dbReference type="HAMAP-Rule" id="MF_01411"/>
    </source>
</evidence>
<evidence type="ECO:0000259" key="3">
    <source>
        <dbReference type="Pfam" id="PF04453"/>
    </source>
</evidence>
<dbReference type="InterPro" id="IPR007543">
    <property type="entry name" value="LptD_C"/>
</dbReference>
<dbReference type="KEGG" id="ntt:TAO_1369"/>
<evidence type="ECO:0000313" key="5">
    <source>
        <dbReference type="Proteomes" id="UP000243679"/>
    </source>
</evidence>
<dbReference type="GO" id="GO:0015920">
    <property type="term" value="P:lipopolysaccharide transport"/>
    <property type="evidence" value="ECO:0007669"/>
    <property type="project" value="InterPro"/>
</dbReference>
<feature type="domain" description="LptD C-terminal" evidence="3">
    <location>
        <begin position="294"/>
        <end position="660"/>
    </location>
</feature>
<feature type="signal peptide" evidence="2">
    <location>
        <begin position="1"/>
        <end position="25"/>
    </location>
</feature>
<dbReference type="PANTHER" id="PTHR30189:SF1">
    <property type="entry name" value="LPS-ASSEMBLY PROTEIN LPTD"/>
    <property type="match status" value="1"/>
</dbReference>
<organism evidence="4 5">
    <name type="scientific">Candidatus Nitrosoglobus terrae</name>
    <dbReference type="NCBI Taxonomy" id="1630141"/>
    <lineage>
        <taxon>Bacteria</taxon>
        <taxon>Pseudomonadati</taxon>
        <taxon>Pseudomonadota</taxon>
        <taxon>Gammaproteobacteria</taxon>
        <taxon>Chromatiales</taxon>
        <taxon>Chromatiaceae</taxon>
        <taxon>Candidatus Nitrosoglobus</taxon>
    </lineage>
</organism>
<keyword evidence="5" id="KW-1185">Reference proteome</keyword>
<dbReference type="GO" id="GO:0009279">
    <property type="term" value="C:cell outer membrane"/>
    <property type="evidence" value="ECO:0007669"/>
    <property type="project" value="UniProtKB-SubCell"/>
</dbReference>
<dbReference type="InterPro" id="IPR020889">
    <property type="entry name" value="LipoPS_assembly_LptD"/>
</dbReference>
<dbReference type="Proteomes" id="UP000243679">
    <property type="component" value="Chromosome"/>
</dbReference>
<gene>
    <name evidence="2" type="primary">lptD</name>
    <name evidence="4" type="ORF">TAO_1369</name>
</gene>
<dbReference type="EMBL" id="AP014836">
    <property type="protein sequence ID" value="BAW80739.1"/>
    <property type="molecule type" value="Genomic_DNA"/>
</dbReference>
<comment type="subcellular location">
    <subcellularLocation>
        <location evidence="2">Cell outer membrane</location>
    </subcellularLocation>
</comment>
<comment type="function">
    <text evidence="2">Together with LptE, is involved in the assembly of lipopolysaccharide (LPS) at the surface of the outer membrane.</text>
</comment>
<evidence type="ECO:0000313" key="4">
    <source>
        <dbReference type="EMBL" id="BAW80739.1"/>
    </source>
</evidence>
<keyword evidence="1 2" id="KW-0998">Cell outer membrane</keyword>
<evidence type="ECO:0000256" key="1">
    <source>
        <dbReference type="ARBA" id="ARBA00023237"/>
    </source>
</evidence>
<keyword evidence="2" id="KW-0472">Membrane</keyword>
<reference evidence="4 5" key="1">
    <citation type="journal article" date="2017" name="ISME J.">
        <title>An acid-tolerant ammonia-oxidizing ?-proteobacterium from soil.</title>
        <authorList>
            <person name="Hayatsu M."/>
            <person name="Tago K."/>
            <person name="Uchiyama I."/>
            <person name="Toyoda A."/>
            <person name="Wang Y."/>
            <person name="Shimomura Y."/>
            <person name="Okubo T."/>
            <person name="Kurisu F."/>
            <person name="Hirono Y."/>
            <person name="Nonaka K."/>
            <person name="Akiyama H."/>
            <person name="Itoh T."/>
            <person name="Takami H."/>
        </authorList>
    </citation>
    <scope>NUCLEOTIDE SEQUENCE [LARGE SCALE GENOMIC DNA]</scope>
    <source>
        <strain evidence="4 5">TAO100</strain>
    </source>
</reference>
<dbReference type="RefSeq" id="WP_408607623.1">
    <property type="nucleotide sequence ID" value="NZ_AP014836.1"/>
</dbReference>
<dbReference type="GO" id="GO:1990351">
    <property type="term" value="C:transporter complex"/>
    <property type="evidence" value="ECO:0007669"/>
    <property type="project" value="TreeGrafter"/>
</dbReference>
<dbReference type="InterPro" id="IPR050218">
    <property type="entry name" value="LptD"/>
</dbReference>
<dbReference type="HAMAP" id="MF_01411">
    <property type="entry name" value="LPS_assembly_LptD"/>
    <property type="match status" value="1"/>
</dbReference>
<proteinExistence type="inferred from homology"/>
<comment type="caution">
    <text evidence="2">Lacks conserved residue(s) required for the propagation of feature annotation.</text>
</comment>
<feature type="chain" id="PRO_5013407160" description="LPS-assembly protein LptD" evidence="2">
    <location>
        <begin position="26"/>
        <end position="743"/>
    </location>
</feature>
<keyword evidence="2" id="KW-0732">Signal</keyword>
<comment type="subunit">
    <text evidence="2">Component of the lipopolysaccharide transport and assembly complex. Interacts with LptE and LptA.</text>
</comment>
<dbReference type="PANTHER" id="PTHR30189">
    <property type="entry name" value="LPS-ASSEMBLY PROTEIN"/>
    <property type="match status" value="1"/>
</dbReference>
<name>A0A1Q2SNR7_9GAMM</name>
<sequence precursor="true">MEQRKNILLVVAAISLLGLTPLTWAAQTPPNWESCGGTFIKAESDEILDPTPSGPIDVTAYQAEAEKEGISTFIGDVKLRRRGQWLDADKAFYDKQNKTIRALGDAHYQDAMLDITSDSTKVNLDTDVGEAENARYFLRDYHARGKADGVKRQGSTKTELKEATFTTCNVGDNAWRLEAGKVDLNHETGVGFARNARLRLGNIPVLYLPFIRFPIDDRRKSGFLAPSGGRSTNSGASIGIPYYWNIAPNRDATITPRYFSERGFMLGGQFRYLNRSNQGQVRGTFLPMDEKAHKTRGAFSWQHTGSPWPRWFTNVDINQVSDNRYFEDFSNSLSMASTVALSSEADISYQGNGWNAIGRAQEFQSIDPTIPDAFLPYRRLPQFLVDGFFPDRFLGLDVRVHGEAVNFQKINAVGGTRVDLWPTVSLPLRTGGTYFTPSIGVRDTQYFLTNTSDAVTPTSTFLSRTLPIFNIDTGATFERQLSLGGGGFRQTLEPRAYYLYVPYQDQKNFPVFDTAPLDNYFASLFQPNSFTGADRMNDANQVTLALTSRLLESATGTERFRASVGAIDFFHKRRITLPDVLDDSVTGSVIVSEMAAQLTKEWSLLGEYRFNPSHDQTDLSSAGVRYRGENGALMNINYRYRRSVLQQIDVSGRYPIANHWNVVGRWYEDIRNHRLLEMLGGLEYDSCCWAIRVVGRSYITNIEGQRNTSILVQLELKGLGNIGQKVDTILRRSVPGYGPPVYQ</sequence>
<dbReference type="Pfam" id="PF04453">
    <property type="entry name" value="LptD"/>
    <property type="match status" value="1"/>
</dbReference>
<protein>
    <recommendedName>
        <fullName evidence="2">LPS-assembly protein LptD</fullName>
    </recommendedName>
</protein>
<comment type="similarity">
    <text evidence="2">Belongs to the LptD family.</text>
</comment>
<dbReference type="AlphaFoldDB" id="A0A1Q2SNR7"/>